<dbReference type="SUPFAM" id="SSF46785">
    <property type="entry name" value="Winged helix' DNA-binding domain"/>
    <property type="match status" value="1"/>
</dbReference>
<keyword evidence="6" id="KW-1185">Reference proteome</keyword>
<dbReference type="SMART" id="SM00345">
    <property type="entry name" value="HTH_GNTR"/>
    <property type="match status" value="1"/>
</dbReference>
<evidence type="ECO:0000259" key="4">
    <source>
        <dbReference type="PROSITE" id="PS50949"/>
    </source>
</evidence>
<dbReference type="InterPro" id="IPR036388">
    <property type="entry name" value="WH-like_DNA-bd_sf"/>
</dbReference>
<accession>A0A543D0T6</accession>
<dbReference type="SUPFAM" id="SSF48008">
    <property type="entry name" value="GntR ligand-binding domain-like"/>
    <property type="match status" value="1"/>
</dbReference>
<gene>
    <name evidence="5" type="ORF">FB558_7603</name>
</gene>
<dbReference type="InterPro" id="IPR011711">
    <property type="entry name" value="GntR_C"/>
</dbReference>
<dbReference type="InterPro" id="IPR008920">
    <property type="entry name" value="TF_FadR/GntR_C"/>
</dbReference>
<comment type="caution">
    <text evidence="5">The sequence shown here is derived from an EMBL/GenBank/DDBJ whole genome shotgun (WGS) entry which is preliminary data.</text>
</comment>
<dbReference type="PANTHER" id="PTHR43537">
    <property type="entry name" value="TRANSCRIPTIONAL REGULATOR, GNTR FAMILY"/>
    <property type="match status" value="1"/>
</dbReference>
<dbReference type="GO" id="GO:0003700">
    <property type="term" value="F:DNA-binding transcription factor activity"/>
    <property type="evidence" value="ECO:0007669"/>
    <property type="project" value="InterPro"/>
</dbReference>
<feature type="domain" description="HTH gntR-type" evidence="4">
    <location>
        <begin position="25"/>
        <end position="91"/>
    </location>
</feature>
<evidence type="ECO:0000256" key="1">
    <source>
        <dbReference type="ARBA" id="ARBA00023015"/>
    </source>
</evidence>
<dbReference type="InterPro" id="IPR036390">
    <property type="entry name" value="WH_DNA-bd_sf"/>
</dbReference>
<dbReference type="Gene3D" id="1.10.10.10">
    <property type="entry name" value="Winged helix-like DNA-binding domain superfamily/Winged helix DNA-binding domain"/>
    <property type="match status" value="1"/>
</dbReference>
<organism evidence="5 6">
    <name type="scientific">Pseudonocardia kunmingensis</name>
    <dbReference type="NCBI Taxonomy" id="630975"/>
    <lineage>
        <taxon>Bacteria</taxon>
        <taxon>Bacillati</taxon>
        <taxon>Actinomycetota</taxon>
        <taxon>Actinomycetes</taxon>
        <taxon>Pseudonocardiales</taxon>
        <taxon>Pseudonocardiaceae</taxon>
        <taxon>Pseudonocardia</taxon>
    </lineage>
</organism>
<dbReference type="InterPro" id="IPR000524">
    <property type="entry name" value="Tscrpt_reg_HTH_GntR"/>
</dbReference>
<proteinExistence type="predicted"/>
<dbReference type="PROSITE" id="PS50949">
    <property type="entry name" value="HTH_GNTR"/>
    <property type="match status" value="1"/>
</dbReference>
<evidence type="ECO:0000313" key="6">
    <source>
        <dbReference type="Proteomes" id="UP000315677"/>
    </source>
</evidence>
<dbReference type="CDD" id="cd07377">
    <property type="entry name" value="WHTH_GntR"/>
    <property type="match status" value="1"/>
</dbReference>
<dbReference type="PRINTS" id="PR00035">
    <property type="entry name" value="HTHGNTR"/>
</dbReference>
<dbReference type="Pfam" id="PF00392">
    <property type="entry name" value="GntR"/>
    <property type="match status" value="1"/>
</dbReference>
<sequence>MTPGATIAVMTAERRPFRLLPITQVHVYREVFGQLDAMVASMAPGERLQSERDLAEGLGVSRVSVREALRALESMGKIEIRRNSGAFVLDPEGTLPVEQLLAGVEPAADSLQWLTDLRAAIETRVVGVLARQAEPDLAAVREFLERAAGELADQDVEQGSLDVRFEALLARAAGNPVLERVQKWVHQAWVTAWGEFGRAPGDRQTLHAEHLAILAALEAGAAALAVARMEDHVDCQVRDAAAVRGGQEGRHQCT</sequence>
<evidence type="ECO:0000256" key="3">
    <source>
        <dbReference type="ARBA" id="ARBA00023163"/>
    </source>
</evidence>
<name>A0A543D0T6_9PSEU</name>
<dbReference type="OrthoDB" id="3575876at2"/>
<keyword evidence="1" id="KW-0805">Transcription regulation</keyword>
<reference evidence="5 6" key="1">
    <citation type="submission" date="2019-06" db="EMBL/GenBank/DDBJ databases">
        <title>Sequencing the genomes of 1000 actinobacteria strains.</title>
        <authorList>
            <person name="Klenk H.-P."/>
        </authorList>
    </citation>
    <scope>NUCLEOTIDE SEQUENCE [LARGE SCALE GENOMIC DNA]</scope>
    <source>
        <strain evidence="5 6">DSM 45301</strain>
    </source>
</reference>
<dbReference type="AlphaFoldDB" id="A0A543D0T6"/>
<dbReference type="EMBL" id="VFPA01000006">
    <property type="protein sequence ID" value="TQM02959.1"/>
    <property type="molecule type" value="Genomic_DNA"/>
</dbReference>
<keyword evidence="3" id="KW-0804">Transcription</keyword>
<evidence type="ECO:0000313" key="5">
    <source>
        <dbReference type="EMBL" id="TQM02959.1"/>
    </source>
</evidence>
<protein>
    <submittedName>
        <fullName evidence="5">DNA-binding FadR family transcriptional regulator</fullName>
    </submittedName>
</protein>
<dbReference type="SMART" id="SM00895">
    <property type="entry name" value="FCD"/>
    <property type="match status" value="1"/>
</dbReference>
<keyword evidence="2 5" id="KW-0238">DNA-binding</keyword>
<dbReference type="GO" id="GO:0003677">
    <property type="term" value="F:DNA binding"/>
    <property type="evidence" value="ECO:0007669"/>
    <property type="project" value="UniProtKB-KW"/>
</dbReference>
<dbReference type="Gene3D" id="1.20.120.530">
    <property type="entry name" value="GntR ligand-binding domain-like"/>
    <property type="match status" value="1"/>
</dbReference>
<evidence type="ECO:0000256" key="2">
    <source>
        <dbReference type="ARBA" id="ARBA00023125"/>
    </source>
</evidence>
<dbReference type="PANTHER" id="PTHR43537:SF24">
    <property type="entry name" value="GLUCONATE OPERON TRANSCRIPTIONAL REPRESSOR"/>
    <property type="match status" value="1"/>
</dbReference>
<dbReference type="Pfam" id="PF07729">
    <property type="entry name" value="FCD"/>
    <property type="match status" value="1"/>
</dbReference>
<dbReference type="Proteomes" id="UP000315677">
    <property type="component" value="Unassembled WGS sequence"/>
</dbReference>